<sequence length="448" mass="44403">LAGVPGGERPTVASLRLPEPAPADDAAVLFTSGSTGPAKGAVYTHDRLAGVRDAVAAAYEVDHGTALVAAFAPFALLGPALGAVSASPAMDVTAPASLTATALADAVAAVGATVVFASPAALAGVVATSGRLDARGRTALGGVRRLLSAGAPVPVPLLRQVAALVPGALLHTPYGMTEGLPMTDVGLADLEAAGPGGEAGGGVADGVLVGAPLDGVEVAVAPLDADGTPTDRLVRTPGTTGEVLLRAGHTKARYDQLWATEDASRLVDAGGAVWHRTGDVGTLEADGRPHGAGDPAGDEERGVRLRVQGRTAHLVRTSAGVVTPVGVELAAASVPAVTRAAAVGVGPAGTQALVVVVETEPPTRRAGGAAPDLAAAVRRAAAGLPGAPAVAAVLVVPRLPVDVRHESKVDRTLVAAWAADRLAGRPVAPPWSRAGRLRAVLGARRPRR</sequence>
<name>A0A849BMU2_9ACTN</name>
<dbReference type="RefSeq" id="WP_171204260.1">
    <property type="nucleotide sequence ID" value="NZ_JABEMA010000384.1"/>
</dbReference>
<organism evidence="5 6">
    <name type="scientific">Pseudokineococcus marinus</name>
    <dbReference type="NCBI Taxonomy" id="351215"/>
    <lineage>
        <taxon>Bacteria</taxon>
        <taxon>Bacillati</taxon>
        <taxon>Actinomycetota</taxon>
        <taxon>Actinomycetes</taxon>
        <taxon>Kineosporiales</taxon>
        <taxon>Kineosporiaceae</taxon>
        <taxon>Pseudokineococcus</taxon>
    </lineage>
</organism>
<feature type="non-terminal residue" evidence="5">
    <location>
        <position position="1"/>
    </location>
</feature>
<dbReference type="PANTHER" id="PTHR43201">
    <property type="entry name" value="ACYL-COA SYNTHETASE"/>
    <property type="match status" value="1"/>
</dbReference>
<evidence type="ECO:0000256" key="1">
    <source>
        <dbReference type="ARBA" id="ARBA00006432"/>
    </source>
</evidence>
<dbReference type="PROSITE" id="PS00455">
    <property type="entry name" value="AMP_BINDING"/>
    <property type="match status" value="1"/>
</dbReference>
<dbReference type="Pfam" id="PF00501">
    <property type="entry name" value="AMP-binding"/>
    <property type="match status" value="1"/>
</dbReference>
<dbReference type="InterPro" id="IPR000873">
    <property type="entry name" value="AMP-dep_synth/lig_dom"/>
</dbReference>
<dbReference type="Gene3D" id="3.30.300.30">
    <property type="match status" value="1"/>
</dbReference>
<keyword evidence="6" id="KW-1185">Reference proteome</keyword>
<dbReference type="EMBL" id="JABEMA010000384">
    <property type="protein sequence ID" value="NNH24520.1"/>
    <property type="molecule type" value="Genomic_DNA"/>
</dbReference>
<dbReference type="SUPFAM" id="SSF56801">
    <property type="entry name" value="Acetyl-CoA synthetase-like"/>
    <property type="match status" value="1"/>
</dbReference>
<evidence type="ECO:0000259" key="4">
    <source>
        <dbReference type="Pfam" id="PF00501"/>
    </source>
</evidence>
<dbReference type="GO" id="GO:0006631">
    <property type="term" value="P:fatty acid metabolic process"/>
    <property type="evidence" value="ECO:0007669"/>
    <property type="project" value="TreeGrafter"/>
</dbReference>
<evidence type="ECO:0000256" key="2">
    <source>
        <dbReference type="ARBA" id="ARBA00022598"/>
    </source>
</evidence>
<feature type="region of interest" description="Disordered" evidence="3">
    <location>
        <begin position="280"/>
        <end position="299"/>
    </location>
</feature>
<dbReference type="AlphaFoldDB" id="A0A849BMU2"/>
<dbReference type="Proteomes" id="UP000555552">
    <property type="component" value="Unassembled WGS sequence"/>
</dbReference>
<dbReference type="InterPro" id="IPR045851">
    <property type="entry name" value="AMP-bd_C_sf"/>
</dbReference>
<protein>
    <submittedName>
        <fullName evidence="5">AMP-binding protein</fullName>
    </submittedName>
</protein>
<evidence type="ECO:0000256" key="3">
    <source>
        <dbReference type="SAM" id="MobiDB-lite"/>
    </source>
</evidence>
<dbReference type="InterPro" id="IPR020845">
    <property type="entry name" value="AMP-binding_CS"/>
</dbReference>
<evidence type="ECO:0000313" key="6">
    <source>
        <dbReference type="Proteomes" id="UP000555552"/>
    </source>
</evidence>
<evidence type="ECO:0000313" key="5">
    <source>
        <dbReference type="EMBL" id="NNH24520.1"/>
    </source>
</evidence>
<dbReference type="InterPro" id="IPR042099">
    <property type="entry name" value="ANL_N_sf"/>
</dbReference>
<gene>
    <name evidence="5" type="ORF">HLB09_15765</name>
</gene>
<reference evidence="5 6" key="1">
    <citation type="submission" date="2020-05" db="EMBL/GenBank/DDBJ databases">
        <title>MicrobeNet Type strains.</title>
        <authorList>
            <person name="Nicholson A.C."/>
        </authorList>
    </citation>
    <scope>NUCLEOTIDE SEQUENCE [LARGE SCALE GENOMIC DNA]</scope>
    <source>
        <strain evidence="5 6">JCM 14547</strain>
    </source>
</reference>
<accession>A0A849BMU2</accession>
<comment type="similarity">
    <text evidence="1">Belongs to the ATP-dependent AMP-binding enzyme family.</text>
</comment>
<proteinExistence type="inferred from homology"/>
<dbReference type="GO" id="GO:0031956">
    <property type="term" value="F:medium-chain fatty acid-CoA ligase activity"/>
    <property type="evidence" value="ECO:0007669"/>
    <property type="project" value="TreeGrafter"/>
</dbReference>
<comment type="caution">
    <text evidence="5">The sequence shown here is derived from an EMBL/GenBank/DDBJ whole genome shotgun (WGS) entry which is preliminary data.</text>
</comment>
<feature type="domain" description="AMP-dependent synthetase/ligase" evidence="4">
    <location>
        <begin position="18"/>
        <end position="247"/>
    </location>
</feature>
<keyword evidence="2" id="KW-0436">Ligase</keyword>
<dbReference type="PANTHER" id="PTHR43201:SF5">
    <property type="entry name" value="MEDIUM-CHAIN ACYL-COA LIGASE ACSF2, MITOCHONDRIAL"/>
    <property type="match status" value="1"/>
</dbReference>
<dbReference type="Gene3D" id="3.40.50.12780">
    <property type="entry name" value="N-terminal domain of ligase-like"/>
    <property type="match status" value="1"/>
</dbReference>